<protein>
    <recommendedName>
        <fullName evidence="2">No apical meristem-associated C-terminal domain-containing protein</fullName>
    </recommendedName>
</protein>
<feature type="region of interest" description="Disordered" evidence="1">
    <location>
        <begin position="230"/>
        <end position="280"/>
    </location>
</feature>
<dbReference type="AlphaFoldDB" id="A0A2N5TWP1"/>
<dbReference type="PANTHER" id="PTHR45125">
    <property type="entry name" value="F21J9.4-RELATED"/>
    <property type="match status" value="1"/>
</dbReference>
<gene>
    <name evidence="3" type="ORF">PCASD_19030</name>
</gene>
<feature type="compositionally biased region" description="Basic and acidic residues" evidence="1">
    <location>
        <begin position="49"/>
        <end position="77"/>
    </location>
</feature>
<dbReference type="InterPro" id="IPR029466">
    <property type="entry name" value="NAM-associated_C"/>
</dbReference>
<evidence type="ECO:0000313" key="4">
    <source>
        <dbReference type="Proteomes" id="UP000235392"/>
    </source>
</evidence>
<evidence type="ECO:0000313" key="3">
    <source>
        <dbReference type="EMBL" id="PLW29925.1"/>
    </source>
</evidence>
<accession>A0A2N5TWP1</accession>
<feature type="domain" description="No apical meristem-associated C-terminal" evidence="2">
    <location>
        <begin position="199"/>
        <end position="353"/>
    </location>
</feature>
<sequence>MPSATPFIDPALSSESNADVVAPSSKTNSAIAVAPKEKPRKSLKRKSPAKNDSKSAIPKDIDSDFEDKKDQEVKLDDNTDSESDSDEDNIKKSSRARNYNGTEDKQLCDSWLDTTQNSRKGTDQKSEAFWDTVAKNYSKHISDPVRTAGSLKNRWSILQRTINKFVGCVNQINHKNPSGASAKTRLSMALSLYSKIYNKPFPNLVCYNILSNAPKWNEYCHTLEKKNDQTKKNKKVKLAGNQTSTQSTSVTSSSIVEVDGETSGEETCGPAKRPIGRKKAKDAVKEESVSLNLLKKMSTAHSTISDTAKRQNDILEAQQVAITHMANKAIMSKDLNGLSNLARSYYESEQKKIIERLQNKANTKREAEVKKKKIDNEKEKEEEEIEVE</sequence>
<feature type="compositionally biased region" description="Basic and acidic residues" evidence="1">
    <location>
        <begin position="360"/>
        <end position="379"/>
    </location>
</feature>
<feature type="compositionally biased region" description="Basic residues" evidence="1">
    <location>
        <begin position="38"/>
        <end position="48"/>
    </location>
</feature>
<name>A0A2N5TWP1_9BASI</name>
<feature type="compositionally biased region" description="Low complexity" evidence="1">
    <location>
        <begin position="242"/>
        <end position="254"/>
    </location>
</feature>
<evidence type="ECO:0000256" key="1">
    <source>
        <dbReference type="SAM" id="MobiDB-lite"/>
    </source>
</evidence>
<dbReference type="Proteomes" id="UP000235392">
    <property type="component" value="Unassembled WGS sequence"/>
</dbReference>
<reference evidence="3 4" key="1">
    <citation type="submission" date="2017-11" db="EMBL/GenBank/DDBJ databases">
        <title>De novo assembly and phasing of dikaryotic genomes from two isolates of Puccinia coronata f. sp. avenae, the causal agent of oat crown rust.</title>
        <authorList>
            <person name="Miller M.E."/>
            <person name="Zhang Y."/>
            <person name="Omidvar V."/>
            <person name="Sperschneider J."/>
            <person name="Schwessinger B."/>
            <person name="Raley C."/>
            <person name="Palmer J.M."/>
            <person name="Garnica D."/>
            <person name="Upadhyaya N."/>
            <person name="Rathjen J."/>
            <person name="Taylor J.M."/>
            <person name="Park R.F."/>
            <person name="Dodds P.N."/>
            <person name="Hirsch C.D."/>
            <person name="Kianian S.F."/>
            <person name="Figueroa M."/>
        </authorList>
    </citation>
    <scope>NUCLEOTIDE SEQUENCE [LARGE SCALE GENOMIC DNA]</scope>
    <source>
        <strain evidence="3">12SD80</strain>
    </source>
</reference>
<organism evidence="3 4">
    <name type="scientific">Puccinia coronata f. sp. avenae</name>
    <dbReference type="NCBI Taxonomy" id="200324"/>
    <lineage>
        <taxon>Eukaryota</taxon>
        <taxon>Fungi</taxon>
        <taxon>Dikarya</taxon>
        <taxon>Basidiomycota</taxon>
        <taxon>Pucciniomycotina</taxon>
        <taxon>Pucciniomycetes</taxon>
        <taxon>Pucciniales</taxon>
        <taxon>Pucciniaceae</taxon>
        <taxon>Puccinia</taxon>
    </lineage>
</organism>
<feature type="compositionally biased region" description="Acidic residues" evidence="1">
    <location>
        <begin position="78"/>
        <end position="87"/>
    </location>
</feature>
<feature type="region of interest" description="Disordered" evidence="1">
    <location>
        <begin position="1"/>
        <end position="99"/>
    </location>
</feature>
<dbReference type="PANTHER" id="PTHR45125:SF3">
    <property type="entry name" value="NO-APICAL-MERISTEM-ASSOCIATED CARBOXY-TERMINAL DOMAIN PROTEIN"/>
    <property type="match status" value="1"/>
</dbReference>
<dbReference type="EMBL" id="PGCI01000315">
    <property type="protein sequence ID" value="PLW29925.1"/>
    <property type="molecule type" value="Genomic_DNA"/>
</dbReference>
<evidence type="ECO:0000259" key="2">
    <source>
        <dbReference type="Pfam" id="PF14303"/>
    </source>
</evidence>
<comment type="caution">
    <text evidence="3">The sequence shown here is derived from an EMBL/GenBank/DDBJ whole genome shotgun (WGS) entry which is preliminary data.</text>
</comment>
<dbReference type="Pfam" id="PF14303">
    <property type="entry name" value="NAM-associated"/>
    <property type="match status" value="1"/>
</dbReference>
<feature type="region of interest" description="Disordered" evidence="1">
    <location>
        <begin position="360"/>
        <end position="388"/>
    </location>
</feature>
<proteinExistence type="predicted"/>